<reference evidence="2 3" key="1">
    <citation type="journal article" date="2018" name="Nat. Ecol. Evol.">
        <title>Shark genomes provide insights into elasmobranch evolution and the origin of vertebrates.</title>
        <authorList>
            <person name="Hara Y"/>
            <person name="Yamaguchi K"/>
            <person name="Onimaru K"/>
            <person name="Kadota M"/>
            <person name="Koyanagi M"/>
            <person name="Keeley SD"/>
            <person name="Tatsumi K"/>
            <person name="Tanaka K"/>
            <person name="Motone F"/>
            <person name="Kageyama Y"/>
            <person name="Nozu R"/>
            <person name="Adachi N"/>
            <person name="Nishimura O"/>
            <person name="Nakagawa R"/>
            <person name="Tanegashima C"/>
            <person name="Kiyatake I"/>
            <person name="Matsumoto R"/>
            <person name="Murakumo K"/>
            <person name="Nishida K"/>
            <person name="Terakita A"/>
            <person name="Kuratani S"/>
            <person name="Sato K"/>
            <person name="Hyodo S Kuraku.S."/>
        </authorList>
    </citation>
    <scope>NUCLEOTIDE SEQUENCE [LARGE SCALE GENOMIC DNA]</scope>
</reference>
<evidence type="ECO:0000313" key="3">
    <source>
        <dbReference type="Proteomes" id="UP000287033"/>
    </source>
</evidence>
<keyword evidence="3" id="KW-1185">Reference proteome</keyword>
<proteinExistence type="predicted"/>
<feature type="region of interest" description="Disordered" evidence="1">
    <location>
        <begin position="1"/>
        <end position="21"/>
    </location>
</feature>
<organism evidence="2 3">
    <name type="scientific">Chiloscyllium punctatum</name>
    <name type="common">Brownbanded bambooshark</name>
    <name type="synonym">Hemiscyllium punctatum</name>
    <dbReference type="NCBI Taxonomy" id="137246"/>
    <lineage>
        <taxon>Eukaryota</taxon>
        <taxon>Metazoa</taxon>
        <taxon>Chordata</taxon>
        <taxon>Craniata</taxon>
        <taxon>Vertebrata</taxon>
        <taxon>Chondrichthyes</taxon>
        <taxon>Elasmobranchii</taxon>
        <taxon>Galeomorphii</taxon>
        <taxon>Galeoidea</taxon>
        <taxon>Orectolobiformes</taxon>
        <taxon>Hemiscylliidae</taxon>
        <taxon>Chiloscyllium</taxon>
    </lineage>
</organism>
<feature type="region of interest" description="Disordered" evidence="1">
    <location>
        <begin position="64"/>
        <end position="115"/>
    </location>
</feature>
<sequence>MLFFGGMEEESQRPTATKVRVKRSSFLRPNRKIGDNHDRRTRFQAHFHLGNDHFRLRERLQKADAQTRRDVNAPGDVALATGPRETRWLRGRSPLDERGCATGPSQLSWQQASGG</sequence>
<protein>
    <submittedName>
        <fullName evidence="2">Uncharacterized protein</fullName>
    </submittedName>
</protein>
<dbReference type="AlphaFoldDB" id="A0A401SVD4"/>
<feature type="compositionally biased region" description="Basic and acidic residues" evidence="1">
    <location>
        <begin position="84"/>
        <end position="99"/>
    </location>
</feature>
<evidence type="ECO:0000313" key="2">
    <source>
        <dbReference type="EMBL" id="GCC34367.1"/>
    </source>
</evidence>
<name>A0A401SVD4_CHIPU</name>
<evidence type="ECO:0000256" key="1">
    <source>
        <dbReference type="SAM" id="MobiDB-lite"/>
    </source>
</evidence>
<gene>
    <name evidence="2" type="ORF">chiPu_0012840</name>
</gene>
<dbReference type="Proteomes" id="UP000287033">
    <property type="component" value="Unassembled WGS sequence"/>
</dbReference>
<accession>A0A401SVD4</accession>
<comment type="caution">
    <text evidence="2">The sequence shown here is derived from an EMBL/GenBank/DDBJ whole genome shotgun (WGS) entry which is preliminary data.</text>
</comment>
<dbReference type="EMBL" id="BEZZ01000591">
    <property type="protein sequence ID" value="GCC34367.1"/>
    <property type="molecule type" value="Genomic_DNA"/>
</dbReference>
<feature type="compositionally biased region" description="Polar residues" evidence="1">
    <location>
        <begin position="103"/>
        <end position="115"/>
    </location>
</feature>